<dbReference type="RefSeq" id="XP_007871476.1">
    <property type="nucleotide sequence ID" value="XM_007873285.1"/>
</dbReference>
<protein>
    <submittedName>
        <fullName evidence="2">Uncharacterized protein</fullName>
    </submittedName>
</protein>
<feature type="compositionally biased region" description="Basic and acidic residues" evidence="1">
    <location>
        <begin position="1"/>
        <end position="19"/>
    </location>
</feature>
<feature type="compositionally biased region" description="Low complexity" evidence="1">
    <location>
        <begin position="74"/>
        <end position="88"/>
    </location>
</feature>
<feature type="compositionally biased region" description="Acidic residues" evidence="1">
    <location>
        <begin position="283"/>
        <end position="309"/>
    </location>
</feature>
<dbReference type="Proteomes" id="UP000030669">
    <property type="component" value="Unassembled WGS sequence"/>
</dbReference>
<feature type="region of interest" description="Disordered" evidence="1">
    <location>
        <begin position="283"/>
        <end position="320"/>
    </location>
</feature>
<sequence length="430" mass="47353">MSSRLRRDPKPSAKVREAAESALVNSSGSKTSKKNKTSAAASMLKARITTGTKVLSHPLKKAHSALSLASHSSVNSSSSMRSHSPALSPISVSDALPTRGDATTEEAVTDDMPGLQDVSDDEEDNEDELERLKKTWKSPIYSFFKVNDVKLQRIDSRPCHFFPYSKDRSSTSNLKSHAIHCFGAEAVQAAIDGKVPKHQDGSIFAAFARQGQRPVMISHRVYSNAEARAHLVKWLMESNRPLNIVNDPKALLRPFNACIGNSLGDDTEGPENDDEVIADGDELPDLADLSDDEDPFDDDELDEESEDGGSEGAVDELGALPQDKQETLITEMTAVRQMLTKAYARDVTTRWNSMYDMAKFVLRYRKPIDDITGGKSLKLRQYELDDDDWAIIDDLSFSDLQKCDALLFSGPLATIANVIPTMDIIDKMLS</sequence>
<keyword evidence="3" id="KW-1185">Reference proteome</keyword>
<reference evidence="2 3" key="1">
    <citation type="journal article" date="2012" name="Science">
        <title>The Paleozoic origin of enzymatic lignin decomposition reconstructed from 31 fungal genomes.</title>
        <authorList>
            <person name="Floudas D."/>
            <person name="Binder M."/>
            <person name="Riley R."/>
            <person name="Barry K."/>
            <person name="Blanchette R.A."/>
            <person name="Henrissat B."/>
            <person name="Martinez A.T."/>
            <person name="Otillar R."/>
            <person name="Spatafora J.W."/>
            <person name="Yadav J.S."/>
            <person name="Aerts A."/>
            <person name="Benoit I."/>
            <person name="Boyd A."/>
            <person name="Carlson A."/>
            <person name="Copeland A."/>
            <person name="Coutinho P.M."/>
            <person name="de Vries R.P."/>
            <person name="Ferreira P."/>
            <person name="Findley K."/>
            <person name="Foster B."/>
            <person name="Gaskell J."/>
            <person name="Glotzer D."/>
            <person name="Gorecki P."/>
            <person name="Heitman J."/>
            <person name="Hesse C."/>
            <person name="Hori C."/>
            <person name="Igarashi K."/>
            <person name="Jurgens J.A."/>
            <person name="Kallen N."/>
            <person name="Kersten P."/>
            <person name="Kohler A."/>
            <person name="Kuees U."/>
            <person name="Kumar T.K.A."/>
            <person name="Kuo A."/>
            <person name="LaButti K."/>
            <person name="Larrondo L.F."/>
            <person name="Lindquist E."/>
            <person name="Ling A."/>
            <person name="Lombard V."/>
            <person name="Lucas S."/>
            <person name="Lundell T."/>
            <person name="Martin R."/>
            <person name="McLaughlin D.J."/>
            <person name="Morgenstern I."/>
            <person name="Morin E."/>
            <person name="Murat C."/>
            <person name="Nagy L.G."/>
            <person name="Nolan M."/>
            <person name="Ohm R.A."/>
            <person name="Patyshakuliyeva A."/>
            <person name="Rokas A."/>
            <person name="Ruiz-Duenas F.J."/>
            <person name="Sabat G."/>
            <person name="Salamov A."/>
            <person name="Samejima M."/>
            <person name="Schmutz J."/>
            <person name="Slot J.C."/>
            <person name="St John F."/>
            <person name="Stenlid J."/>
            <person name="Sun H."/>
            <person name="Sun S."/>
            <person name="Syed K."/>
            <person name="Tsang A."/>
            <person name="Wiebenga A."/>
            <person name="Young D."/>
            <person name="Pisabarro A."/>
            <person name="Eastwood D.C."/>
            <person name="Martin F."/>
            <person name="Cullen D."/>
            <person name="Grigoriev I.V."/>
            <person name="Hibbett D.S."/>
        </authorList>
    </citation>
    <scope>NUCLEOTIDE SEQUENCE [LARGE SCALE GENOMIC DNA]</scope>
    <source>
        <strain evidence="2 3">ATCC 11539</strain>
    </source>
</reference>
<organism evidence="2 3">
    <name type="scientific">Gloeophyllum trabeum (strain ATCC 11539 / FP-39264 / Madison 617)</name>
    <name type="common">Brown rot fungus</name>
    <dbReference type="NCBI Taxonomy" id="670483"/>
    <lineage>
        <taxon>Eukaryota</taxon>
        <taxon>Fungi</taxon>
        <taxon>Dikarya</taxon>
        <taxon>Basidiomycota</taxon>
        <taxon>Agaricomycotina</taxon>
        <taxon>Agaricomycetes</taxon>
        <taxon>Gloeophyllales</taxon>
        <taxon>Gloeophyllaceae</taxon>
        <taxon>Gloeophyllum</taxon>
    </lineage>
</organism>
<dbReference type="eggNOG" id="ENOG502SQ9Q">
    <property type="taxonomic scope" value="Eukaryota"/>
</dbReference>
<feature type="region of interest" description="Disordered" evidence="1">
    <location>
        <begin position="1"/>
        <end position="42"/>
    </location>
</feature>
<dbReference type="EMBL" id="KB469374">
    <property type="protein sequence ID" value="EPQ50069.1"/>
    <property type="molecule type" value="Genomic_DNA"/>
</dbReference>
<dbReference type="KEGG" id="gtr:GLOTRDRAFT_134286"/>
<evidence type="ECO:0000313" key="2">
    <source>
        <dbReference type="EMBL" id="EPQ50069.1"/>
    </source>
</evidence>
<dbReference type="OrthoDB" id="2687121at2759"/>
<dbReference type="AlphaFoldDB" id="S7RCF6"/>
<dbReference type="GeneID" id="19302987"/>
<name>S7RCF6_GLOTA</name>
<accession>S7RCF6</accession>
<evidence type="ECO:0000313" key="3">
    <source>
        <dbReference type="Proteomes" id="UP000030669"/>
    </source>
</evidence>
<evidence type="ECO:0000256" key="1">
    <source>
        <dbReference type="SAM" id="MobiDB-lite"/>
    </source>
</evidence>
<gene>
    <name evidence="2" type="ORF">GLOTRDRAFT_134286</name>
</gene>
<proteinExistence type="predicted"/>
<feature type="region of interest" description="Disordered" evidence="1">
    <location>
        <begin position="74"/>
        <end position="125"/>
    </location>
</feature>
<dbReference type="HOGENOM" id="CLU_637866_0_0_1"/>